<evidence type="ECO:0000313" key="12">
    <source>
        <dbReference type="EMBL" id="MBB4865675.1"/>
    </source>
</evidence>
<comment type="caution">
    <text evidence="12">The sequence shown here is derived from an EMBL/GenBank/DDBJ whole genome shotgun (WGS) entry which is preliminary data.</text>
</comment>
<evidence type="ECO:0000256" key="2">
    <source>
        <dbReference type="ARBA" id="ARBA00021549"/>
    </source>
</evidence>
<evidence type="ECO:0000256" key="7">
    <source>
        <dbReference type="ARBA" id="ARBA00022989"/>
    </source>
</evidence>
<feature type="domain" description="General secretion pathway GspH" evidence="11">
    <location>
        <begin position="31"/>
        <end position="130"/>
    </location>
</feature>
<evidence type="ECO:0000256" key="4">
    <source>
        <dbReference type="ARBA" id="ARBA00022481"/>
    </source>
</evidence>
<evidence type="ECO:0000256" key="10">
    <source>
        <dbReference type="ARBA" id="ARBA00030775"/>
    </source>
</evidence>
<evidence type="ECO:0000256" key="9">
    <source>
        <dbReference type="ARBA" id="ARBA00025772"/>
    </source>
</evidence>
<dbReference type="AlphaFoldDB" id="A0A7W7KMQ8"/>
<evidence type="ECO:0000256" key="1">
    <source>
        <dbReference type="ARBA" id="ARBA00004377"/>
    </source>
</evidence>
<sequence>MVVVALLAIFAGVALPSFRSMIESSRVQNGATTLFQLLQAARTDAVSTRTTLTLCPTAANLQWTLVRATSCGSQSSDIVSRQLDLPSSLSVNSSVSSLTFKPDGTAANASVGVTSSGTSKAFSVTVEPSGFISLSGGAGQ</sequence>
<keyword evidence="7" id="KW-1133">Transmembrane helix</keyword>
<evidence type="ECO:0000256" key="5">
    <source>
        <dbReference type="ARBA" id="ARBA00022519"/>
    </source>
</evidence>
<dbReference type="EMBL" id="JACHLI010000020">
    <property type="protein sequence ID" value="MBB4865675.1"/>
    <property type="molecule type" value="Genomic_DNA"/>
</dbReference>
<dbReference type="InterPro" id="IPR045584">
    <property type="entry name" value="Pilin-like"/>
</dbReference>
<name>A0A7W7KMQ8_PSENT</name>
<comment type="similarity">
    <text evidence="9">Belongs to the GSP H family.</text>
</comment>
<evidence type="ECO:0000313" key="13">
    <source>
        <dbReference type="Proteomes" id="UP000566995"/>
    </source>
</evidence>
<organism evidence="12 13">
    <name type="scientific">Pseudomonas nitroreducens</name>
    <dbReference type="NCBI Taxonomy" id="46680"/>
    <lineage>
        <taxon>Bacteria</taxon>
        <taxon>Pseudomonadati</taxon>
        <taxon>Pseudomonadota</taxon>
        <taxon>Gammaproteobacteria</taxon>
        <taxon>Pseudomonadales</taxon>
        <taxon>Pseudomonadaceae</taxon>
        <taxon>Pseudomonas</taxon>
    </lineage>
</organism>
<evidence type="ECO:0000256" key="6">
    <source>
        <dbReference type="ARBA" id="ARBA00022692"/>
    </source>
</evidence>
<reference evidence="12 13" key="1">
    <citation type="submission" date="2020-08" db="EMBL/GenBank/DDBJ databases">
        <title>Functional genomics of gut bacteria from endangered species of beetles.</title>
        <authorList>
            <person name="Carlos-Shanley C."/>
        </authorList>
    </citation>
    <scope>NUCLEOTIDE SEQUENCE [LARGE SCALE GENOMIC DNA]</scope>
    <source>
        <strain evidence="12 13">S00179</strain>
    </source>
</reference>
<protein>
    <recommendedName>
        <fullName evidence="2">Type II secretion system protein H</fullName>
    </recommendedName>
    <alternativeName>
        <fullName evidence="10">General secretion pathway protein H</fullName>
    </alternativeName>
</protein>
<dbReference type="InterPro" id="IPR022346">
    <property type="entry name" value="T2SS_GspH"/>
</dbReference>
<dbReference type="GO" id="GO:0005886">
    <property type="term" value="C:plasma membrane"/>
    <property type="evidence" value="ECO:0007669"/>
    <property type="project" value="UniProtKB-SubCell"/>
</dbReference>
<dbReference type="Proteomes" id="UP000566995">
    <property type="component" value="Unassembled WGS sequence"/>
</dbReference>
<accession>A0A7W7KMQ8</accession>
<keyword evidence="3" id="KW-1003">Cell membrane</keyword>
<evidence type="ECO:0000256" key="3">
    <source>
        <dbReference type="ARBA" id="ARBA00022475"/>
    </source>
</evidence>
<dbReference type="SUPFAM" id="SSF54523">
    <property type="entry name" value="Pili subunits"/>
    <property type="match status" value="1"/>
</dbReference>
<dbReference type="Gene3D" id="3.55.40.10">
    <property type="entry name" value="minor pseudopilin epsh domain"/>
    <property type="match status" value="1"/>
</dbReference>
<dbReference type="Pfam" id="PF12019">
    <property type="entry name" value="GspH"/>
    <property type="match status" value="1"/>
</dbReference>
<evidence type="ECO:0000259" key="11">
    <source>
        <dbReference type="Pfam" id="PF12019"/>
    </source>
</evidence>
<keyword evidence="6" id="KW-0812">Transmembrane</keyword>
<keyword evidence="8" id="KW-0472">Membrane</keyword>
<dbReference type="GO" id="GO:0015627">
    <property type="term" value="C:type II protein secretion system complex"/>
    <property type="evidence" value="ECO:0007669"/>
    <property type="project" value="InterPro"/>
</dbReference>
<dbReference type="GO" id="GO:0015628">
    <property type="term" value="P:protein secretion by the type II secretion system"/>
    <property type="evidence" value="ECO:0007669"/>
    <property type="project" value="InterPro"/>
</dbReference>
<comment type="subcellular location">
    <subcellularLocation>
        <location evidence="1">Cell inner membrane</location>
        <topology evidence="1">Single-pass membrane protein</topology>
    </subcellularLocation>
</comment>
<keyword evidence="4" id="KW-0488">Methylation</keyword>
<proteinExistence type="inferred from homology"/>
<keyword evidence="5" id="KW-0997">Cell inner membrane</keyword>
<gene>
    <name evidence="12" type="ORF">HNP46_004576</name>
</gene>
<evidence type="ECO:0000256" key="8">
    <source>
        <dbReference type="ARBA" id="ARBA00023136"/>
    </source>
</evidence>